<evidence type="ECO:0000259" key="1">
    <source>
        <dbReference type="Pfam" id="PF08385"/>
    </source>
</evidence>
<reference evidence="2" key="1">
    <citation type="submission" date="2022-08" db="EMBL/GenBank/DDBJ databases">
        <title>Genome sequencing of akame (Lates japonicus).</title>
        <authorList>
            <person name="Hashiguchi Y."/>
            <person name="Takahashi H."/>
        </authorList>
    </citation>
    <scope>NUCLEOTIDE SEQUENCE</scope>
    <source>
        <strain evidence="2">Kochi</strain>
    </source>
</reference>
<sequence>MEGKDERLDPVHSFTVKSLRLDEERWREFVSEEENQVVFNSFFNAQDYCHLFICKDPDSGLSVSLDFPQNIQTKVLCVSKTAREAVTKENSRKILTCQEVQGEDVLSFIICATEQVTCPLLSNPESSSRWVAGVADEALRFMERQKNETLVMKAQTEGRTFLPHPEGLYDDSLHDDGLHDDADRGKLSDVKLLHACDWTIIEWAELTSEFLLQDSSQPVLDGLKPLPSEEFHFWKNRLENLVFIQQQLMSSRAQQVASIVQRAESVYWSTLRDIYRNVQEGVKEAEDVTVNLTQLQDRLEEVERMEYQQLGDNMASVLEEVRQVWIRSEFYCKPCRMVVLLQEICNLLIHLSRKFLRGEEVMRCLISDPGLVLDDVRLVIWTLQTFKDSYSQVRTQLEDQNQDSASHSWDFPSHLVFFYLDNFLQRLQGIQEALSVSLQLSQLDQAVLSSVCGRMWTDVVQDVYQDFVCQVTVLSECNCDPTDPDNQSFDLYLDQFRVQVSDLERRLVSVLSRALENCSISSTAAKLVNMFGFVLARPLIQDQLRPHLSRVVEMVLTELDQAELLFYSQRERPETISRFSPTPAARLCWTQQLRLRAEDSVRNYRTVQHLCVDSGESQLVLHRFQQIMDLLQDFRDTVMSDWSSQLDSDSGFILEQPLIQLNQQGMLGVSSSCKLEEVLRELRYVSRETDMELRPHAARLLTCKNDITQSYLSLSHMVSCYNQVVRDVLQVELPLIQDQLRDLNQTLSELQRNTWGSEGVQQLVEQQTHRVLMFHSSVSKARTNMDAMTHIIQGWVELHLLQLTGDSLLEGGATEHSYRRIREEGQELLRLTQVNRSLYGATDSSQSWIRYLDHIDDKVQDGLFQLLLRSLHFLSDNMNPQTCSAALLAVSLQLQETGSVFEPSVGGGLSDVLMTIISDVYTAASLPPRISDGCHGNYQVALQQSPELSALEQEVMQRLLQVKEEAERLRVGLDRYSHLWQSDRQGVMQEFLTYSRQLGPEELEADETPPTLKDFQGEIESLHRLSGEVTHLDEVIVLHGWLQVDLRPFRDSLLSIIHDWKSMYTDYLLDSVSDSLQQVTQRGGDDEESLSSSSFPLTETIFLLEAAGVELPEHLSAQLQC</sequence>
<name>A0AAD3RH92_LATJO</name>
<dbReference type="GO" id="GO:0051959">
    <property type="term" value="F:dynein light intermediate chain binding"/>
    <property type="evidence" value="ECO:0007669"/>
    <property type="project" value="InterPro"/>
</dbReference>
<dbReference type="EMBL" id="BRZM01000161">
    <property type="protein sequence ID" value="GLD68973.1"/>
    <property type="molecule type" value="Genomic_DNA"/>
</dbReference>
<dbReference type="GO" id="GO:0045505">
    <property type="term" value="F:dynein intermediate chain binding"/>
    <property type="evidence" value="ECO:0007669"/>
    <property type="project" value="InterPro"/>
</dbReference>
<accession>A0AAD3RH92</accession>
<dbReference type="InterPro" id="IPR026983">
    <property type="entry name" value="DHC"/>
</dbReference>
<dbReference type="InterPro" id="IPR013594">
    <property type="entry name" value="Dynein_heavy_tail"/>
</dbReference>
<feature type="domain" description="Dynein heavy chain tail" evidence="1">
    <location>
        <begin position="194"/>
        <end position="761"/>
    </location>
</feature>
<proteinExistence type="predicted"/>
<dbReference type="PANTHER" id="PTHR46532:SF11">
    <property type="entry name" value="DYNEIN AXONEMAL HEAVY CHAIN 12"/>
    <property type="match status" value="1"/>
</dbReference>
<dbReference type="Pfam" id="PF08385">
    <property type="entry name" value="DHC_N1"/>
    <property type="match status" value="1"/>
</dbReference>
<comment type="caution">
    <text evidence="2">The sequence shown here is derived from an EMBL/GenBank/DDBJ whole genome shotgun (WGS) entry which is preliminary data.</text>
</comment>
<evidence type="ECO:0000313" key="3">
    <source>
        <dbReference type="Proteomes" id="UP001279410"/>
    </source>
</evidence>
<dbReference type="Proteomes" id="UP001279410">
    <property type="component" value="Unassembled WGS sequence"/>
</dbReference>
<protein>
    <submittedName>
        <fullName evidence="2">Dynein heavy chain 17, axonemal-like isoform X1</fullName>
    </submittedName>
</protein>
<dbReference type="PANTHER" id="PTHR46532">
    <property type="entry name" value="MALE FERTILITY FACTOR KL5"/>
    <property type="match status" value="1"/>
</dbReference>
<keyword evidence="3" id="KW-1185">Reference proteome</keyword>
<dbReference type="GO" id="GO:0007018">
    <property type="term" value="P:microtubule-based movement"/>
    <property type="evidence" value="ECO:0007669"/>
    <property type="project" value="InterPro"/>
</dbReference>
<evidence type="ECO:0000313" key="2">
    <source>
        <dbReference type="EMBL" id="GLD68973.1"/>
    </source>
</evidence>
<organism evidence="2 3">
    <name type="scientific">Lates japonicus</name>
    <name type="common">Japanese lates</name>
    <dbReference type="NCBI Taxonomy" id="270547"/>
    <lineage>
        <taxon>Eukaryota</taxon>
        <taxon>Metazoa</taxon>
        <taxon>Chordata</taxon>
        <taxon>Craniata</taxon>
        <taxon>Vertebrata</taxon>
        <taxon>Euteleostomi</taxon>
        <taxon>Actinopterygii</taxon>
        <taxon>Neopterygii</taxon>
        <taxon>Teleostei</taxon>
        <taxon>Neoteleostei</taxon>
        <taxon>Acanthomorphata</taxon>
        <taxon>Carangaria</taxon>
        <taxon>Carangaria incertae sedis</taxon>
        <taxon>Centropomidae</taxon>
        <taxon>Lates</taxon>
    </lineage>
</organism>
<dbReference type="GO" id="GO:0005858">
    <property type="term" value="C:axonemal dynein complex"/>
    <property type="evidence" value="ECO:0007669"/>
    <property type="project" value="TreeGrafter"/>
</dbReference>
<gene>
    <name evidence="2" type="ORF">AKAME5_002028600</name>
</gene>
<dbReference type="AlphaFoldDB" id="A0AAD3RH92"/>